<evidence type="ECO:0000256" key="4">
    <source>
        <dbReference type="HAMAP-Rule" id="MF_01139"/>
    </source>
</evidence>
<evidence type="ECO:0000256" key="2">
    <source>
        <dbReference type="ARBA" id="ARBA00022723"/>
    </source>
</evidence>
<evidence type="ECO:0000256" key="1">
    <source>
        <dbReference type="ARBA" id="ARBA00022679"/>
    </source>
</evidence>
<protein>
    <recommendedName>
        <fullName evidence="4">Tritrans,polycis-undecaprenyl-diphosphate synthase (geranylgeranyl-diphosphate specific)</fullName>
        <ecNumber evidence="4">2.5.1.89</ecNumber>
    </recommendedName>
    <alternativeName>
        <fullName evidence="4">Undecaprenyl diphosphate synthase</fullName>
        <shortName evidence="4">UDS</shortName>
    </alternativeName>
    <alternativeName>
        <fullName evidence="4">Undecaprenyl pyrophosphate synthase</fullName>
        <shortName evidence="4">UPP synthase</shortName>
    </alternativeName>
</protein>
<evidence type="ECO:0000256" key="3">
    <source>
        <dbReference type="ARBA" id="ARBA00022842"/>
    </source>
</evidence>
<comment type="cofactor">
    <cofactor evidence="4">
        <name>Mg(2+)</name>
        <dbReference type="ChEBI" id="CHEBI:18420"/>
    </cofactor>
    <text evidence="4">Binds 2 magnesium ions per subunit.</text>
</comment>
<comment type="caution">
    <text evidence="4">Lacks conserved residue(s) required for the propagation of feature annotation.</text>
</comment>
<comment type="caution">
    <text evidence="5">The sequence shown here is derived from an EMBL/GenBank/DDBJ whole genome shotgun (WGS) entry which is preliminary data.</text>
</comment>
<sequence length="322" mass="37579">MSFSSPFLARLARASRRWLEGTVLRAYERMLTREVSSGLIPNHIAIIMDGNRRYARMMRKPSHEGHRKGARTTENILDWCWELGIKNVSIYAFSTENFRRDKEEQSCLFELMEEEFHKLLNDERTHERKLRVSVVGESSLIPESLRRVVKKVEEVTREYTNFRLNVAIAYGGRWEILSAVRKLAEKVREGRLEPEDVDEEAISAHMHTESSMVIPDVDLIIRTGGELRTSNFLPWQANGSECAAYFCTPYWPEFTKVEFLRAIRTYQQRESERKKHILLRLMSLVKECGLIEMQDALHIYKRLTEGTLRSKRHTTEGVGTGR</sequence>
<dbReference type="HAMAP" id="MF_01139">
    <property type="entry name" value="ISPT"/>
    <property type="match status" value="1"/>
</dbReference>
<keyword evidence="2 4" id="KW-0479">Metal-binding</keyword>
<comment type="subunit">
    <text evidence="4">Homodimer.</text>
</comment>
<dbReference type="EC" id="2.5.1.89" evidence="4"/>
<feature type="active site" description="Proton acceptor" evidence="4">
    <location>
        <position position="97"/>
    </location>
</feature>
<feature type="binding site" evidence="4">
    <location>
        <position position="222"/>
    </location>
    <ligand>
        <name>substrate</name>
    </ligand>
</feature>
<feature type="binding site" evidence="4">
    <location>
        <begin position="94"/>
        <end position="96"/>
    </location>
    <ligand>
        <name>substrate</name>
    </ligand>
</feature>
<keyword evidence="3 4" id="KW-0460">Magnesium</keyword>
<dbReference type="GO" id="GO:0045547">
    <property type="term" value="F:ditrans,polycis-polyprenyl diphosphate synthase [(2E,6E)-farnesyl diphosphate specific] activity"/>
    <property type="evidence" value="ECO:0007669"/>
    <property type="project" value="TreeGrafter"/>
</dbReference>
<dbReference type="PROSITE" id="PS01066">
    <property type="entry name" value="UPP_SYNTHASE"/>
    <property type="match status" value="1"/>
</dbReference>
<comment type="catalytic activity">
    <reaction evidence="4">
        <text>geranylgeranyl diphosphate + 7 isopentenyl diphosphate = tri-trans,hepta-cis-undecaprenyl diphosphate + 7 diphosphate</text>
        <dbReference type="Rhea" id="RHEA:27622"/>
        <dbReference type="ChEBI" id="CHEBI:33019"/>
        <dbReference type="ChEBI" id="CHEBI:57533"/>
        <dbReference type="ChEBI" id="CHEBI:60388"/>
        <dbReference type="ChEBI" id="CHEBI:128769"/>
        <dbReference type="EC" id="2.5.1.89"/>
    </reaction>
</comment>
<comment type="function">
    <text evidence="4">Catalyzes the sequential condensation of isopentenyl diphosphate (IPP) with geranylgeranyl diphosphate (GGPP) to yield (2Z,6Z,10Z,14Z,18Z,22Z,26Z,30E,34E,38E)-undecaprenyl diphosphate (tritrans,heptacis-UPP). It is probably the precursor of glycosyl carrier lipids.</text>
</comment>
<feature type="binding site" evidence="4">
    <location>
        <position position="49"/>
    </location>
    <ligand>
        <name>Mg(2+)</name>
        <dbReference type="ChEBI" id="CHEBI:18420"/>
    </ligand>
</feature>
<proteinExistence type="inferred from homology"/>
<evidence type="ECO:0000313" key="5">
    <source>
        <dbReference type="EMBL" id="HIH69971.1"/>
    </source>
</evidence>
<dbReference type="PANTHER" id="PTHR10291">
    <property type="entry name" value="DEHYDRODOLICHYL DIPHOSPHATE SYNTHASE FAMILY MEMBER"/>
    <property type="match status" value="1"/>
</dbReference>
<feature type="active site" evidence="4">
    <location>
        <position position="49"/>
    </location>
</feature>
<feature type="binding site" evidence="4">
    <location>
        <begin position="50"/>
        <end position="53"/>
    </location>
    <ligand>
        <name>substrate</name>
    </ligand>
</feature>
<comment type="similarity">
    <text evidence="4">Belongs to the UPP synthase family.</text>
</comment>
<feature type="binding site" evidence="4">
    <location>
        <position position="66"/>
    </location>
    <ligand>
        <name>substrate</name>
    </ligand>
</feature>
<reference evidence="5" key="1">
    <citation type="journal article" date="2020" name="bioRxiv">
        <title>A rank-normalized archaeal taxonomy based on genome phylogeny resolves widespread incomplete and uneven classifications.</title>
        <authorList>
            <person name="Rinke C."/>
            <person name="Chuvochina M."/>
            <person name="Mussig A.J."/>
            <person name="Chaumeil P.-A."/>
            <person name="Waite D.W."/>
            <person name="Whitman W.B."/>
            <person name="Parks D.H."/>
            <person name="Hugenholtz P."/>
        </authorList>
    </citation>
    <scope>NUCLEOTIDE SEQUENCE</scope>
    <source>
        <strain evidence="5">UBA12518</strain>
    </source>
</reference>
<feature type="binding site" evidence="4">
    <location>
        <begin position="228"/>
        <end position="230"/>
    </location>
    <ligand>
        <name>substrate</name>
    </ligand>
</feature>
<dbReference type="NCBIfam" id="TIGR00055">
    <property type="entry name" value="uppS"/>
    <property type="match status" value="1"/>
</dbReference>
<dbReference type="Pfam" id="PF01255">
    <property type="entry name" value="Prenyltransf"/>
    <property type="match status" value="1"/>
</dbReference>
<dbReference type="PANTHER" id="PTHR10291:SF43">
    <property type="entry name" value="DEHYDRODOLICHYL DIPHOSPHATE SYNTHASE COMPLEX SUBUNIT DHDDS"/>
    <property type="match status" value="1"/>
</dbReference>
<name>A0A832RX34_9EURY</name>
<dbReference type="EMBL" id="DUIH01000017">
    <property type="protein sequence ID" value="HIH69971.1"/>
    <property type="molecule type" value="Genomic_DNA"/>
</dbReference>
<dbReference type="AlphaFoldDB" id="A0A832RX34"/>
<dbReference type="RefSeq" id="WP_276624508.1">
    <property type="nucleotide sequence ID" value="NZ_DUIH01000017.1"/>
</dbReference>
<dbReference type="FunFam" id="3.40.1180.10:FF:000003">
    <property type="entry name" value="Isoprenyl transferase 2"/>
    <property type="match status" value="1"/>
</dbReference>
<dbReference type="InterPro" id="IPR018520">
    <property type="entry name" value="UPP_synth-like_CS"/>
</dbReference>
<feature type="binding site" evidence="4">
    <location>
        <position position="241"/>
    </location>
    <ligand>
        <name>Mg(2+)</name>
        <dbReference type="ChEBI" id="CHEBI:18420"/>
    </ligand>
</feature>
<dbReference type="GO" id="GO:0000287">
    <property type="term" value="F:magnesium ion binding"/>
    <property type="evidence" value="ECO:0007669"/>
    <property type="project" value="UniProtKB-UniRule"/>
</dbReference>
<dbReference type="InterPro" id="IPR001441">
    <property type="entry name" value="UPP_synth-like"/>
</dbReference>
<dbReference type="CDD" id="cd00475">
    <property type="entry name" value="Cis_IPPS"/>
    <property type="match status" value="1"/>
</dbReference>
<dbReference type="SUPFAM" id="SSF64005">
    <property type="entry name" value="Undecaprenyl diphosphate synthase"/>
    <property type="match status" value="1"/>
</dbReference>
<dbReference type="Gene3D" id="3.40.1180.10">
    <property type="entry name" value="Decaprenyl diphosphate synthase-like"/>
    <property type="match status" value="1"/>
</dbReference>
<dbReference type="GO" id="GO:0016094">
    <property type="term" value="P:polyprenol biosynthetic process"/>
    <property type="evidence" value="ECO:0007669"/>
    <property type="project" value="TreeGrafter"/>
</dbReference>
<dbReference type="Proteomes" id="UP000600363">
    <property type="component" value="Unassembled WGS sequence"/>
</dbReference>
<accession>A0A832RX34</accession>
<dbReference type="InterPro" id="IPR036424">
    <property type="entry name" value="UPP_synth-like_sf"/>
</dbReference>
<gene>
    <name evidence="4 5" type="primary">uppS</name>
    <name evidence="5" type="ORF">HA299_05105</name>
</gene>
<feature type="binding site" evidence="4">
    <location>
        <position position="100"/>
    </location>
    <ligand>
        <name>substrate</name>
    </ligand>
</feature>
<keyword evidence="1 4" id="KW-0808">Transferase</keyword>
<evidence type="ECO:0000313" key="6">
    <source>
        <dbReference type="Proteomes" id="UP000600363"/>
    </source>
</evidence>
<organism evidence="5 6">
    <name type="scientific">Methermicoccus shengliensis</name>
    <dbReference type="NCBI Taxonomy" id="660064"/>
    <lineage>
        <taxon>Archaea</taxon>
        <taxon>Methanobacteriati</taxon>
        <taxon>Methanobacteriota</taxon>
        <taxon>Stenosarchaea group</taxon>
        <taxon>Methanomicrobia</taxon>
        <taxon>Methanosarcinales</taxon>
        <taxon>Methermicoccaceae</taxon>
        <taxon>Methermicoccus</taxon>
    </lineage>
</organism>
<feature type="binding site" evidence="4">
    <location>
        <position position="98"/>
    </location>
    <ligand>
        <name>substrate</name>
    </ligand>
</feature>